<dbReference type="CDD" id="cd08412">
    <property type="entry name" value="PBP2_PAO1_like"/>
    <property type="match status" value="1"/>
</dbReference>
<dbReference type="GO" id="GO:0032993">
    <property type="term" value="C:protein-DNA complex"/>
    <property type="evidence" value="ECO:0007669"/>
    <property type="project" value="TreeGrafter"/>
</dbReference>
<accession>A0A4Y8KU62</accession>
<dbReference type="GO" id="GO:0003700">
    <property type="term" value="F:DNA-binding transcription factor activity"/>
    <property type="evidence" value="ECO:0007669"/>
    <property type="project" value="InterPro"/>
</dbReference>
<dbReference type="Pfam" id="PF03466">
    <property type="entry name" value="LysR_substrate"/>
    <property type="match status" value="1"/>
</dbReference>
<keyword evidence="4" id="KW-0804">Transcription</keyword>
<dbReference type="Proteomes" id="UP000298218">
    <property type="component" value="Unassembled WGS sequence"/>
</dbReference>
<dbReference type="OrthoDB" id="3461141at2"/>
<dbReference type="SUPFAM" id="SSF53850">
    <property type="entry name" value="Periplasmic binding protein-like II"/>
    <property type="match status" value="1"/>
</dbReference>
<evidence type="ECO:0000259" key="5">
    <source>
        <dbReference type="PROSITE" id="PS50931"/>
    </source>
</evidence>
<name>A0A4Y8KU62_9MICO</name>
<gene>
    <name evidence="6" type="ORF">E3T53_02760</name>
</gene>
<dbReference type="InterPro" id="IPR005119">
    <property type="entry name" value="LysR_subst-bd"/>
</dbReference>
<dbReference type="GO" id="GO:0003677">
    <property type="term" value="F:DNA binding"/>
    <property type="evidence" value="ECO:0007669"/>
    <property type="project" value="UniProtKB-KW"/>
</dbReference>
<dbReference type="EMBL" id="SOHQ01000008">
    <property type="protein sequence ID" value="TFD81488.1"/>
    <property type="molecule type" value="Genomic_DNA"/>
</dbReference>
<evidence type="ECO:0000256" key="3">
    <source>
        <dbReference type="ARBA" id="ARBA00023125"/>
    </source>
</evidence>
<keyword evidence="2" id="KW-0805">Transcription regulation</keyword>
<dbReference type="PROSITE" id="PS50931">
    <property type="entry name" value="HTH_LYSR"/>
    <property type="match status" value="1"/>
</dbReference>
<dbReference type="InterPro" id="IPR036388">
    <property type="entry name" value="WH-like_DNA-bd_sf"/>
</dbReference>
<evidence type="ECO:0000256" key="1">
    <source>
        <dbReference type="ARBA" id="ARBA00009437"/>
    </source>
</evidence>
<proteinExistence type="inferred from homology"/>
<dbReference type="SUPFAM" id="SSF46785">
    <property type="entry name" value="Winged helix' DNA-binding domain"/>
    <property type="match status" value="1"/>
</dbReference>
<evidence type="ECO:0000313" key="7">
    <source>
        <dbReference type="Proteomes" id="UP000298218"/>
    </source>
</evidence>
<sequence length="305" mass="33499">MMRNFTLTQLRYFAVVAELESMTRAAARLLVTQSAVSTAMAELERILGAQLFLRNRSTGLKLTSTGRAFAMEVKSFLDHADALFESTSDSGEALSGQLTVGVFSPLASFRLPVLLRAFESQHPGVDVTFLEADLATLHTALRDGRCDLALTYGHGLGSEFSSQVLERVPPHVIVSADHPLANSPGHEVALRDLEGEPLILLDLPHSREYYESLFALSGLTPNIRHRFSGYETVRSFVARGHGYALLNQRVHNDVPYSGGRVVPLRLIDEFPPSEVMIVHLSDAVPTRRALAFTNSCRRLYGASPP</sequence>
<comment type="caution">
    <text evidence="6">The sequence shown here is derived from an EMBL/GenBank/DDBJ whole genome shotgun (WGS) entry which is preliminary data.</text>
</comment>
<evidence type="ECO:0000256" key="2">
    <source>
        <dbReference type="ARBA" id="ARBA00023015"/>
    </source>
</evidence>
<dbReference type="InterPro" id="IPR036390">
    <property type="entry name" value="WH_DNA-bd_sf"/>
</dbReference>
<dbReference type="Pfam" id="PF00126">
    <property type="entry name" value="HTH_1"/>
    <property type="match status" value="1"/>
</dbReference>
<reference evidence="6 7" key="1">
    <citation type="submission" date="2019-03" db="EMBL/GenBank/DDBJ databases">
        <title>Genomics of glacier-inhabiting Cryobacterium strains.</title>
        <authorList>
            <person name="Liu Q."/>
            <person name="Xin Y.-H."/>
        </authorList>
    </citation>
    <scope>NUCLEOTIDE SEQUENCE [LARGE SCALE GENOMIC DNA]</scope>
    <source>
        <strain evidence="6 7">CGMCC 1.4292</strain>
    </source>
</reference>
<evidence type="ECO:0000313" key="6">
    <source>
        <dbReference type="EMBL" id="TFD81488.1"/>
    </source>
</evidence>
<feature type="domain" description="HTH lysR-type" evidence="5">
    <location>
        <begin position="5"/>
        <end position="63"/>
    </location>
</feature>
<organism evidence="6 7">
    <name type="scientific">Cryobacterium psychrophilum</name>
    <dbReference type="NCBI Taxonomy" id="41988"/>
    <lineage>
        <taxon>Bacteria</taxon>
        <taxon>Bacillati</taxon>
        <taxon>Actinomycetota</taxon>
        <taxon>Actinomycetes</taxon>
        <taxon>Micrococcales</taxon>
        <taxon>Microbacteriaceae</taxon>
        <taxon>Cryobacterium</taxon>
    </lineage>
</organism>
<comment type="similarity">
    <text evidence="1">Belongs to the LysR transcriptional regulatory family.</text>
</comment>
<dbReference type="AlphaFoldDB" id="A0A4Y8KU62"/>
<dbReference type="Gene3D" id="1.10.10.10">
    <property type="entry name" value="Winged helix-like DNA-binding domain superfamily/Winged helix DNA-binding domain"/>
    <property type="match status" value="1"/>
</dbReference>
<dbReference type="InterPro" id="IPR000847">
    <property type="entry name" value="LysR_HTH_N"/>
</dbReference>
<dbReference type="PANTHER" id="PTHR30346">
    <property type="entry name" value="TRANSCRIPTIONAL DUAL REGULATOR HCAR-RELATED"/>
    <property type="match status" value="1"/>
</dbReference>
<dbReference type="PANTHER" id="PTHR30346:SF0">
    <property type="entry name" value="HCA OPERON TRANSCRIPTIONAL ACTIVATOR HCAR"/>
    <property type="match status" value="1"/>
</dbReference>
<keyword evidence="3" id="KW-0238">DNA-binding</keyword>
<evidence type="ECO:0000256" key="4">
    <source>
        <dbReference type="ARBA" id="ARBA00023163"/>
    </source>
</evidence>
<keyword evidence="7" id="KW-1185">Reference proteome</keyword>
<dbReference type="Gene3D" id="3.40.190.10">
    <property type="entry name" value="Periplasmic binding protein-like II"/>
    <property type="match status" value="2"/>
</dbReference>
<protein>
    <submittedName>
        <fullName evidence="6">LysR family transcriptional regulator</fullName>
    </submittedName>
</protein>
<dbReference type="PRINTS" id="PR00039">
    <property type="entry name" value="HTHLYSR"/>
</dbReference>